<name>U1QKR0_9ACTO</name>
<dbReference type="Proteomes" id="UP000016536">
    <property type="component" value="Unassembled WGS sequence"/>
</dbReference>
<proteinExistence type="predicted"/>
<comment type="caution">
    <text evidence="1">The sequence shown here is derived from an EMBL/GenBank/DDBJ whole genome shotgun (WGS) entry which is preliminary data.</text>
</comment>
<sequence>MGAEVLLGAPRGDLAQELGGADATALAGRGRREMDCSSVVSSVGATLAVVPGD</sequence>
<evidence type="ECO:0000313" key="1">
    <source>
        <dbReference type="EMBL" id="ERH22364.1"/>
    </source>
</evidence>
<dbReference type="AlphaFoldDB" id="U1QKR0"/>
<dbReference type="EMBL" id="AWSE01000181">
    <property type="protein sequence ID" value="ERH22364.1"/>
    <property type="molecule type" value="Genomic_DNA"/>
</dbReference>
<gene>
    <name evidence="1" type="ORF">HMPREF1979_02666</name>
</gene>
<organism evidence="1 2">
    <name type="scientific">Actinomyces johnsonii F0542</name>
    <dbReference type="NCBI Taxonomy" id="1321818"/>
    <lineage>
        <taxon>Bacteria</taxon>
        <taxon>Bacillati</taxon>
        <taxon>Actinomycetota</taxon>
        <taxon>Actinomycetes</taxon>
        <taxon>Actinomycetales</taxon>
        <taxon>Actinomycetaceae</taxon>
        <taxon>Actinomyces</taxon>
    </lineage>
</organism>
<reference evidence="1 2" key="1">
    <citation type="submission" date="2013-08" db="EMBL/GenBank/DDBJ databases">
        <authorList>
            <person name="Weinstock G."/>
            <person name="Sodergren E."/>
            <person name="Wylie T."/>
            <person name="Fulton L."/>
            <person name="Fulton R."/>
            <person name="Fronick C."/>
            <person name="O'Laughlin M."/>
            <person name="Godfrey J."/>
            <person name="Miner T."/>
            <person name="Herter B."/>
            <person name="Appelbaum E."/>
            <person name="Cordes M."/>
            <person name="Lek S."/>
            <person name="Wollam A."/>
            <person name="Pepin K.H."/>
            <person name="Palsikar V.B."/>
            <person name="Mitreva M."/>
            <person name="Wilson R.K."/>
        </authorList>
    </citation>
    <scope>NUCLEOTIDE SEQUENCE [LARGE SCALE GENOMIC DNA]</scope>
    <source>
        <strain evidence="1 2">F0542</strain>
    </source>
</reference>
<accession>U1QKR0</accession>
<evidence type="ECO:0000313" key="2">
    <source>
        <dbReference type="Proteomes" id="UP000016536"/>
    </source>
</evidence>
<dbReference type="HOGENOM" id="CLU_3057659_0_0_11"/>
<protein>
    <submittedName>
        <fullName evidence="1">Uncharacterized protein</fullName>
    </submittedName>
</protein>
<keyword evidence="2" id="KW-1185">Reference proteome</keyword>